<dbReference type="GeneID" id="39847779"/>
<dbReference type="STRING" id="1457250.GCA_000755225_01326"/>
<evidence type="ECO:0000313" key="2">
    <source>
        <dbReference type="Proteomes" id="UP000296706"/>
    </source>
</evidence>
<dbReference type="OrthoDB" id="334117at2157"/>
<dbReference type="Proteomes" id="UP000296706">
    <property type="component" value="Chromosome"/>
</dbReference>
<name>A0A4D6HDC7_9EURY</name>
<evidence type="ECO:0000313" key="1">
    <source>
        <dbReference type="EMBL" id="QCC51168.1"/>
    </source>
</evidence>
<organism evidence="1 2">
    <name type="scientific">Halapricum salinum</name>
    <dbReference type="NCBI Taxonomy" id="1457250"/>
    <lineage>
        <taxon>Archaea</taxon>
        <taxon>Methanobacteriati</taxon>
        <taxon>Methanobacteriota</taxon>
        <taxon>Stenosarchaea group</taxon>
        <taxon>Halobacteria</taxon>
        <taxon>Halobacteriales</taxon>
        <taxon>Haloarculaceae</taxon>
        <taxon>Halapricum</taxon>
    </lineage>
</organism>
<protein>
    <submittedName>
        <fullName evidence="1">Uncharacterized protein</fullName>
    </submittedName>
</protein>
<dbReference type="EMBL" id="CP031310">
    <property type="protein sequence ID" value="QCC51168.1"/>
    <property type="molecule type" value="Genomic_DNA"/>
</dbReference>
<dbReference type="RefSeq" id="WP_049995218.1">
    <property type="nucleotide sequence ID" value="NZ_CP031310.1"/>
</dbReference>
<keyword evidence="2" id="KW-1185">Reference proteome</keyword>
<dbReference type="AlphaFoldDB" id="A0A4D6HDC7"/>
<accession>A0A4D6HDC7</accession>
<gene>
    <name evidence="1" type="ORF">DV733_07900</name>
</gene>
<reference evidence="1 2" key="1">
    <citation type="journal article" date="2019" name="Nat. Commun.">
        <title>A new type of DNA phosphorothioation-based antiviral system in archaea.</title>
        <authorList>
            <person name="Xiong L."/>
            <person name="Liu S."/>
            <person name="Chen S."/>
            <person name="Xiao Y."/>
            <person name="Zhu B."/>
            <person name="Gao Y."/>
            <person name="Zhang Y."/>
            <person name="Chen B."/>
            <person name="Luo J."/>
            <person name="Deng Z."/>
            <person name="Chen X."/>
            <person name="Wang L."/>
            <person name="Chen S."/>
        </authorList>
    </citation>
    <scope>NUCLEOTIDE SEQUENCE [LARGE SCALE GENOMIC DNA]</scope>
    <source>
        <strain evidence="1 2">CBA1105</strain>
    </source>
</reference>
<sequence>MNEGTRVFDGDDADPDEAVVVWRPEGTTIADWEYEADGETYTTAESNPDYDPDEQLVLLSFVDDLDEHWGAWTAHDPDELYEGVQEHDVPHYGFPEGRLVEADTDEGDVDGDDAVEVPAEFETIRERLEENGFTVEVDEEAAELYVEKYGTEYVVAADGTVTGDEGLRNRVTSIVNRYL</sequence>
<dbReference type="KEGG" id="hsn:DV733_07900"/>
<proteinExistence type="predicted"/>